<feature type="compositionally biased region" description="Polar residues" evidence="1">
    <location>
        <begin position="10"/>
        <end position="22"/>
    </location>
</feature>
<protein>
    <submittedName>
        <fullName evidence="2">Uncharacterized protein</fullName>
    </submittedName>
</protein>
<gene>
    <name evidence="2" type="ORF">KXQ929_LOCUS47244</name>
</gene>
<dbReference type="Proteomes" id="UP000663868">
    <property type="component" value="Unassembled WGS sequence"/>
</dbReference>
<sequence length="22" mass="2457">MHGQSIPLDWQSSMNLSSPGFH</sequence>
<feature type="region of interest" description="Disordered" evidence="1">
    <location>
        <begin position="1"/>
        <end position="22"/>
    </location>
</feature>
<proteinExistence type="predicted"/>
<feature type="non-terminal residue" evidence="2">
    <location>
        <position position="22"/>
    </location>
</feature>
<evidence type="ECO:0000313" key="3">
    <source>
        <dbReference type="Proteomes" id="UP000663868"/>
    </source>
</evidence>
<organism evidence="2 3">
    <name type="scientific">Adineta steineri</name>
    <dbReference type="NCBI Taxonomy" id="433720"/>
    <lineage>
        <taxon>Eukaryota</taxon>
        <taxon>Metazoa</taxon>
        <taxon>Spiralia</taxon>
        <taxon>Gnathifera</taxon>
        <taxon>Rotifera</taxon>
        <taxon>Eurotatoria</taxon>
        <taxon>Bdelloidea</taxon>
        <taxon>Adinetida</taxon>
        <taxon>Adinetidae</taxon>
        <taxon>Adineta</taxon>
    </lineage>
</organism>
<comment type="caution">
    <text evidence="2">The sequence shown here is derived from an EMBL/GenBank/DDBJ whole genome shotgun (WGS) entry which is preliminary data.</text>
</comment>
<dbReference type="EMBL" id="CAJOBB010016786">
    <property type="protein sequence ID" value="CAF4332365.1"/>
    <property type="molecule type" value="Genomic_DNA"/>
</dbReference>
<name>A0A820JXG7_9BILA</name>
<dbReference type="AlphaFoldDB" id="A0A820JXG7"/>
<evidence type="ECO:0000256" key="1">
    <source>
        <dbReference type="SAM" id="MobiDB-lite"/>
    </source>
</evidence>
<reference evidence="2" key="1">
    <citation type="submission" date="2021-02" db="EMBL/GenBank/DDBJ databases">
        <authorList>
            <person name="Nowell W R."/>
        </authorList>
    </citation>
    <scope>NUCLEOTIDE SEQUENCE</scope>
</reference>
<accession>A0A820JXG7</accession>
<evidence type="ECO:0000313" key="2">
    <source>
        <dbReference type="EMBL" id="CAF4332365.1"/>
    </source>
</evidence>